<organism evidence="1 2">
    <name type="scientific">Pseudomonas aeruginosa</name>
    <dbReference type="NCBI Taxonomy" id="287"/>
    <lineage>
        <taxon>Bacteria</taxon>
        <taxon>Pseudomonadati</taxon>
        <taxon>Pseudomonadota</taxon>
        <taxon>Gammaproteobacteria</taxon>
        <taxon>Pseudomonadales</taxon>
        <taxon>Pseudomonadaceae</taxon>
        <taxon>Pseudomonas</taxon>
    </lineage>
</organism>
<reference evidence="1 2" key="1">
    <citation type="submission" date="2017-05" db="EMBL/GenBank/DDBJ databases">
        <authorList>
            <person name="Song R."/>
            <person name="Chenine A.L."/>
            <person name="Ruprecht R.M."/>
        </authorList>
    </citation>
    <scope>NUCLEOTIDE SEQUENCE [LARGE SCALE GENOMIC DNA]</scope>
    <source>
        <strain evidence="1 2">S567_C10_BS</strain>
    </source>
</reference>
<dbReference type="RefSeq" id="WP_065327513.1">
    <property type="nucleotide sequence ID" value="NZ_NFFZ01000004.1"/>
</dbReference>
<comment type="caution">
    <text evidence="1">The sequence shown here is derived from an EMBL/GenBank/DDBJ whole genome shotgun (WGS) entry which is preliminary data.</text>
</comment>
<proteinExistence type="predicted"/>
<dbReference type="AlphaFoldDB" id="A0A241XRY7"/>
<gene>
    <name evidence="1" type="ORF">CAZ10_10100</name>
</gene>
<evidence type="ECO:0000313" key="2">
    <source>
        <dbReference type="Proteomes" id="UP000194857"/>
    </source>
</evidence>
<protein>
    <submittedName>
        <fullName evidence="1">Uncharacterized protein</fullName>
    </submittedName>
</protein>
<sequence>MADGTVNPQDLDDEYVRKHARRGEEWDQARRRLNNEVAERYSQLPGCVNCSHGAGCVEEARAAHALTGLATCLGPDEKWPAEALEPELFKEALAQHQHRTEDLAAIARGHVHSLLVHMRNQDYPINAFMVSRELKGYLQSCRDLGLFGRDELMKLEMDLHESAQKAREAFIKQFRENDQSALPWR</sequence>
<name>A0A241XRY7_PSEAI</name>
<dbReference type="EMBL" id="NFFZ01000004">
    <property type="protein sequence ID" value="OTI63177.1"/>
    <property type="molecule type" value="Genomic_DNA"/>
</dbReference>
<accession>A0A241XRY7</accession>
<evidence type="ECO:0000313" key="1">
    <source>
        <dbReference type="EMBL" id="OTI63177.1"/>
    </source>
</evidence>
<dbReference type="Proteomes" id="UP000194857">
    <property type="component" value="Unassembled WGS sequence"/>
</dbReference>